<sequence length="1065" mass="116901">MRKFYLQTIISIYFLIKTTLATAQQNVHGTVRSTDDSTPLPFVTVVVKGTQVGVNTDAGGKFTIAASTTQTLIFSFVGYKTKEIEVGSQSEINVMLSTDAASLDEAVVVGYGTQSRSTLTTSITKLDPKVLENTTFANAASALQGTVSGVRVQTTSGQPGASPRVIVRGGASINNPNGAAPLYVIDGILRSDMDGINALDIESMQVLKDAAATAIYGARASNGVVIVALKKGVAGKTRINYSYSLGFTKLREKYNVLSSRDYIYYGRLGVAAIGEKHPERLPWLSGANGQGIGNDLTNNTAYTTQYLSDVNKHKLDEGWQSMPDPLDPAKTIIFDDTDWQKVLFRTGVTQEHYLSFSGGNEKATFNMGAGYTKIDGIAIKTNYNRFTANMNGKLQVNSKMFVYAGLNLSRFGNNAVYSESEMFERSIGLPSTAKYKYEDGSLAPGQNKSQGNPEYYMGRTKNNNQVNIITVSGGLNWEILPNLIFEPVASLLYRVTDSNAFQMSYFNTPVQFVDSRDASSAYAKLDQKQMDATLSYTKSFNNAHNFQIKSGLSYFDRQNRSLDAAGRGAATDLISTLNASATPVSVSSSATSQAILGFFGRLTYDYNRKYLFSVSARYDGASNLGDKNKWGFFPGMSAGWNIHNENFWIQDSPLSNLKLRASYGVNGNLGNLSDFQAQGQYTVGARYDGLAGVEYSVMANPALRWEQSKTLDFGLDAGFLKDRIRLIADYYRRNTQNLITTLALPEETGFSSILTNLGSLENRGLEMEISAGLISTDNFSWTLSVNASKNKNKILKLPDNDNEHNRIGGFNVYDPVAGAYVWKGGLQEGSAIGNMYGYKQMGIYATDEQAAAGPRDELVAGTDKRKFGGDVNWLDVDNNKIIDSKDRVYMGNIYPKWTGGASNTLIFKGLSLYIRMDYTLGHTIYNYVRANMNAQFQGDVNGTTDLLRSWLKQGDKTAVPRYYWADQAAQSNYWRGDPRNLDNGAGNSVNYEKGDYMALREVTFSYTLPQKFLSKVGVSSLKVNFTGNNLKYFTKYTGLAPEEGGLDRGRYPVPRVLTAGIKASF</sequence>
<feature type="chain" id="PRO_5020553068" evidence="8">
    <location>
        <begin position="24"/>
        <end position="1065"/>
    </location>
</feature>
<name>A0A4U6CWM9_9BACT</name>
<dbReference type="Pfam" id="PF13715">
    <property type="entry name" value="CarbopepD_reg_2"/>
    <property type="match status" value="1"/>
</dbReference>
<dbReference type="PROSITE" id="PS52016">
    <property type="entry name" value="TONB_DEPENDENT_REC_3"/>
    <property type="match status" value="1"/>
</dbReference>
<dbReference type="InterPro" id="IPR037066">
    <property type="entry name" value="Plug_dom_sf"/>
</dbReference>
<evidence type="ECO:0000256" key="5">
    <source>
        <dbReference type="ARBA" id="ARBA00023136"/>
    </source>
</evidence>
<dbReference type="Gene3D" id="2.40.170.20">
    <property type="entry name" value="TonB-dependent receptor, beta-barrel domain"/>
    <property type="match status" value="1"/>
</dbReference>
<keyword evidence="6 7" id="KW-0998">Cell outer membrane</keyword>
<feature type="domain" description="TonB-dependent receptor plug" evidence="9">
    <location>
        <begin position="118"/>
        <end position="224"/>
    </location>
</feature>
<dbReference type="InterPro" id="IPR008969">
    <property type="entry name" value="CarboxyPept-like_regulatory"/>
</dbReference>
<keyword evidence="8" id="KW-0732">Signal</keyword>
<evidence type="ECO:0000313" key="11">
    <source>
        <dbReference type="Proteomes" id="UP000304900"/>
    </source>
</evidence>
<evidence type="ECO:0000259" key="9">
    <source>
        <dbReference type="Pfam" id="PF07715"/>
    </source>
</evidence>
<dbReference type="SUPFAM" id="SSF49464">
    <property type="entry name" value="Carboxypeptidase regulatory domain-like"/>
    <property type="match status" value="1"/>
</dbReference>
<evidence type="ECO:0000256" key="3">
    <source>
        <dbReference type="ARBA" id="ARBA00022452"/>
    </source>
</evidence>
<proteinExistence type="inferred from homology"/>
<feature type="signal peptide" evidence="8">
    <location>
        <begin position="1"/>
        <end position="23"/>
    </location>
</feature>
<dbReference type="InterPro" id="IPR039426">
    <property type="entry name" value="TonB-dep_rcpt-like"/>
</dbReference>
<dbReference type="OrthoDB" id="9768177at2"/>
<dbReference type="NCBIfam" id="TIGR04056">
    <property type="entry name" value="OMP_RagA_SusC"/>
    <property type="match status" value="1"/>
</dbReference>
<dbReference type="AlphaFoldDB" id="A0A4U6CWM9"/>
<dbReference type="Proteomes" id="UP000304900">
    <property type="component" value="Unassembled WGS sequence"/>
</dbReference>
<evidence type="ECO:0000256" key="1">
    <source>
        <dbReference type="ARBA" id="ARBA00004571"/>
    </source>
</evidence>
<dbReference type="InterPro" id="IPR036942">
    <property type="entry name" value="Beta-barrel_TonB_sf"/>
</dbReference>
<evidence type="ECO:0000256" key="4">
    <source>
        <dbReference type="ARBA" id="ARBA00022692"/>
    </source>
</evidence>
<evidence type="ECO:0000256" key="7">
    <source>
        <dbReference type="PROSITE-ProRule" id="PRU01360"/>
    </source>
</evidence>
<keyword evidence="2 7" id="KW-0813">Transport</keyword>
<protein>
    <submittedName>
        <fullName evidence="10">TonB-dependent receptor</fullName>
    </submittedName>
</protein>
<accession>A0A4U6CWM9</accession>
<keyword evidence="10" id="KW-0675">Receptor</keyword>
<dbReference type="SUPFAM" id="SSF56935">
    <property type="entry name" value="Porins"/>
    <property type="match status" value="1"/>
</dbReference>
<dbReference type="Pfam" id="PF07715">
    <property type="entry name" value="Plug"/>
    <property type="match status" value="1"/>
</dbReference>
<dbReference type="InterPro" id="IPR023997">
    <property type="entry name" value="TonB-dep_OMP_SusC/RagA_CS"/>
</dbReference>
<gene>
    <name evidence="10" type="ORF">FDK13_27955</name>
</gene>
<comment type="subcellular location">
    <subcellularLocation>
        <location evidence="1 7">Cell outer membrane</location>
        <topology evidence="1 7">Multi-pass membrane protein</topology>
    </subcellularLocation>
</comment>
<dbReference type="EMBL" id="SZVO01000017">
    <property type="protein sequence ID" value="TKT88057.1"/>
    <property type="molecule type" value="Genomic_DNA"/>
</dbReference>
<comment type="caution">
    <text evidence="10">The sequence shown here is derived from an EMBL/GenBank/DDBJ whole genome shotgun (WGS) entry which is preliminary data.</text>
</comment>
<reference evidence="10 11" key="1">
    <citation type="submission" date="2019-05" db="EMBL/GenBank/DDBJ databases">
        <title>Dyadobacter AR-3-8 sp. nov., isolated from arctic soil.</title>
        <authorList>
            <person name="Chaudhary D.K."/>
        </authorList>
    </citation>
    <scope>NUCLEOTIDE SEQUENCE [LARGE SCALE GENOMIC DNA]</scope>
    <source>
        <strain evidence="10 11">AR-3-8</strain>
    </source>
</reference>
<keyword evidence="11" id="KW-1185">Reference proteome</keyword>
<evidence type="ECO:0000256" key="2">
    <source>
        <dbReference type="ARBA" id="ARBA00022448"/>
    </source>
</evidence>
<keyword evidence="4 7" id="KW-0812">Transmembrane</keyword>
<dbReference type="NCBIfam" id="TIGR04057">
    <property type="entry name" value="SusC_RagA_signa"/>
    <property type="match status" value="1"/>
</dbReference>
<comment type="similarity">
    <text evidence="7">Belongs to the TonB-dependent receptor family.</text>
</comment>
<dbReference type="Gene3D" id="2.60.40.1120">
    <property type="entry name" value="Carboxypeptidase-like, regulatory domain"/>
    <property type="match status" value="1"/>
</dbReference>
<keyword evidence="3 7" id="KW-1134">Transmembrane beta strand</keyword>
<evidence type="ECO:0000256" key="6">
    <source>
        <dbReference type="ARBA" id="ARBA00023237"/>
    </source>
</evidence>
<dbReference type="GO" id="GO:0009279">
    <property type="term" value="C:cell outer membrane"/>
    <property type="evidence" value="ECO:0007669"/>
    <property type="project" value="UniProtKB-SubCell"/>
</dbReference>
<dbReference type="InterPro" id="IPR023996">
    <property type="entry name" value="TonB-dep_OMP_SusC/RagA"/>
</dbReference>
<evidence type="ECO:0000256" key="8">
    <source>
        <dbReference type="SAM" id="SignalP"/>
    </source>
</evidence>
<dbReference type="Gene3D" id="2.170.130.10">
    <property type="entry name" value="TonB-dependent receptor, plug domain"/>
    <property type="match status" value="1"/>
</dbReference>
<evidence type="ECO:0000313" key="10">
    <source>
        <dbReference type="EMBL" id="TKT88057.1"/>
    </source>
</evidence>
<dbReference type="InterPro" id="IPR012910">
    <property type="entry name" value="Plug_dom"/>
</dbReference>
<organism evidence="10 11">
    <name type="scientific">Dyadobacter frigoris</name>
    <dbReference type="NCBI Taxonomy" id="2576211"/>
    <lineage>
        <taxon>Bacteria</taxon>
        <taxon>Pseudomonadati</taxon>
        <taxon>Bacteroidota</taxon>
        <taxon>Cytophagia</taxon>
        <taxon>Cytophagales</taxon>
        <taxon>Spirosomataceae</taxon>
        <taxon>Dyadobacter</taxon>
    </lineage>
</organism>
<keyword evidence="5 7" id="KW-0472">Membrane</keyword>